<feature type="transmembrane region" description="Helical" evidence="6">
    <location>
        <begin position="97"/>
        <end position="114"/>
    </location>
</feature>
<dbReference type="InterPro" id="IPR005744">
    <property type="entry name" value="Hy-lIII"/>
</dbReference>
<evidence type="ECO:0000256" key="6">
    <source>
        <dbReference type="SAM" id="Phobius"/>
    </source>
</evidence>
<dbReference type="GO" id="GO:0005886">
    <property type="term" value="C:plasma membrane"/>
    <property type="evidence" value="ECO:0007669"/>
    <property type="project" value="UniProtKB-SubCell"/>
</dbReference>
<evidence type="ECO:0000256" key="2">
    <source>
        <dbReference type="ARBA" id="ARBA00022475"/>
    </source>
</evidence>
<dbReference type="Pfam" id="PF03006">
    <property type="entry name" value="HlyIII"/>
    <property type="match status" value="1"/>
</dbReference>
<keyword evidence="2" id="KW-1003">Cell membrane</keyword>
<feature type="transmembrane region" description="Helical" evidence="6">
    <location>
        <begin position="174"/>
        <end position="193"/>
    </location>
</feature>
<evidence type="ECO:0000256" key="5">
    <source>
        <dbReference type="ARBA" id="ARBA00023136"/>
    </source>
</evidence>
<keyword evidence="3 6" id="KW-0812">Transmembrane</keyword>
<dbReference type="AlphaFoldDB" id="A0A0F9Y5N9"/>
<feature type="transmembrane region" description="Helical" evidence="6">
    <location>
        <begin position="29"/>
        <end position="49"/>
    </location>
</feature>
<comment type="subcellular location">
    <subcellularLocation>
        <location evidence="1">Cell membrane</location>
        <topology evidence="1">Multi-pass membrane protein</topology>
    </subcellularLocation>
</comment>
<comment type="caution">
    <text evidence="7">The sequence shown here is derived from an EMBL/GenBank/DDBJ whole genome shotgun (WGS) entry which is preliminary data.</text>
</comment>
<keyword evidence="4 6" id="KW-1133">Transmembrane helix</keyword>
<feature type="transmembrane region" description="Helical" evidence="6">
    <location>
        <begin position="55"/>
        <end position="77"/>
    </location>
</feature>
<dbReference type="InterPro" id="IPR004254">
    <property type="entry name" value="AdipoR/HlyIII-related"/>
</dbReference>
<dbReference type="NCBIfam" id="TIGR01065">
    <property type="entry name" value="hlyIII"/>
    <property type="match status" value="1"/>
</dbReference>
<feature type="transmembrane region" description="Helical" evidence="6">
    <location>
        <begin position="145"/>
        <end position="162"/>
    </location>
</feature>
<proteinExistence type="predicted"/>
<gene>
    <name evidence="7" type="ORF">LCGC14_0133490</name>
</gene>
<dbReference type="PANTHER" id="PTHR20855">
    <property type="entry name" value="ADIPOR/PROGESTIN RECEPTOR-RELATED"/>
    <property type="match status" value="1"/>
</dbReference>
<evidence type="ECO:0000256" key="3">
    <source>
        <dbReference type="ARBA" id="ARBA00022692"/>
    </source>
</evidence>
<evidence type="ECO:0000256" key="4">
    <source>
        <dbReference type="ARBA" id="ARBA00022989"/>
    </source>
</evidence>
<accession>A0A0F9Y5N9</accession>
<dbReference type="GO" id="GO:0140911">
    <property type="term" value="F:pore-forming activity"/>
    <property type="evidence" value="ECO:0007669"/>
    <property type="project" value="InterPro"/>
</dbReference>
<evidence type="ECO:0008006" key="8">
    <source>
        <dbReference type="Google" id="ProtNLM"/>
    </source>
</evidence>
<name>A0A0F9Y5N9_9ZZZZ</name>
<dbReference type="PANTHER" id="PTHR20855:SF3">
    <property type="entry name" value="LD03007P"/>
    <property type="match status" value="1"/>
</dbReference>
<organism evidence="7">
    <name type="scientific">marine sediment metagenome</name>
    <dbReference type="NCBI Taxonomy" id="412755"/>
    <lineage>
        <taxon>unclassified sequences</taxon>
        <taxon>metagenomes</taxon>
        <taxon>ecological metagenomes</taxon>
    </lineage>
</organism>
<sequence length="223" mass="25898">MILIIRTIHFIKQMSYFYSLDKEEKFNTISHGIGAFLAIIGMVVLLYYNTDKSPYATWGIVIYSISLISMLFVSTVYHAVDNRIWKLRMRILDHINIYYLIAGTYTPVALITLINGNGWQIFFTVWAIATVGTILKLFFTGKYEIVSLLLYLLMGWLIVFDFQNLVDNTTDKGIQLLILGGAFYTIGIIFYAVRRIPCNHFIWHLFVLFGAISHWFFIYLDVI</sequence>
<keyword evidence="5 6" id="KW-0472">Membrane</keyword>
<protein>
    <recommendedName>
        <fullName evidence="8">Hemolysin III family channel protein</fullName>
    </recommendedName>
</protein>
<reference evidence="7" key="1">
    <citation type="journal article" date="2015" name="Nature">
        <title>Complex archaea that bridge the gap between prokaryotes and eukaryotes.</title>
        <authorList>
            <person name="Spang A."/>
            <person name="Saw J.H."/>
            <person name="Jorgensen S.L."/>
            <person name="Zaremba-Niedzwiedzka K."/>
            <person name="Martijn J."/>
            <person name="Lind A.E."/>
            <person name="van Eijk R."/>
            <person name="Schleper C."/>
            <person name="Guy L."/>
            <person name="Ettema T.J."/>
        </authorList>
    </citation>
    <scope>NUCLEOTIDE SEQUENCE</scope>
</reference>
<evidence type="ECO:0000256" key="1">
    <source>
        <dbReference type="ARBA" id="ARBA00004651"/>
    </source>
</evidence>
<feature type="transmembrane region" description="Helical" evidence="6">
    <location>
        <begin position="200"/>
        <end position="220"/>
    </location>
</feature>
<dbReference type="EMBL" id="LAZR01000044">
    <property type="protein sequence ID" value="KKN99928.1"/>
    <property type="molecule type" value="Genomic_DNA"/>
</dbReference>
<evidence type="ECO:0000313" key="7">
    <source>
        <dbReference type="EMBL" id="KKN99928.1"/>
    </source>
</evidence>
<feature type="transmembrane region" description="Helical" evidence="6">
    <location>
        <begin position="120"/>
        <end position="138"/>
    </location>
</feature>